<evidence type="ECO:0000313" key="3">
    <source>
        <dbReference type="EMBL" id="MUK50897.1"/>
    </source>
</evidence>
<dbReference type="InterPro" id="IPR046864">
    <property type="entry name" value="VasX_N"/>
</dbReference>
<dbReference type="EMBL" id="WOBN01000030">
    <property type="protein sequence ID" value="MUK50897.1"/>
    <property type="molecule type" value="Genomic_DNA"/>
</dbReference>
<dbReference type="Proteomes" id="UP000448038">
    <property type="component" value="Unassembled WGS sequence"/>
</dbReference>
<dbReference type="RefSeq" id="WP_155656489.1">
    <property type="nucleotide sequence ID" value="NZ_WOBN01000030.1"/>
</dbReference>
<gene>
    <name evidence="3" type="ORF">GNP88_17255</name>
</gene>
<accession>A0A844P6Y1</accession>
<protein>
    <recommendedName>
        <fullName evidence="2">Toxin VasX N-terminal region domain-containing protein</fullName>
    </recommendedName>
</protein>
<keyword evidence="1" id="KW-1133">Transmembrane helix</keyword>
<dbReference type="CDD" id="cd20708">
    <property type="entry name" value="MIX_IV"/>
    <property type="match status" value="1"/>
</dbReference>
<evidence type="ECO:0000313" key="4">
    <source>
        <dbReference type="Proteomes" id="UP000448038"/>
    </source>
</evidence>
<dbReference type="NCBIfam" id="NF041559">
    <property type="entry name" value="BTH_I2691_fam"/>
    <property type="match status" value="1"/>
</dbReference>
<organism evidence="3 4">
    <name type="scientific">Aliivibrio fischeri</name>
    <name type="common">Vibrio fischeri</name>
    <dbReference type="NCBI Taxonomy" id="668"/>
    <lineage>
        <taxon>Bacteria</taxon>
        <taxon>Pseudomonadati</taxon>
        <taxon>Pseudomonadota</taxon>
        <taxon>Gammaproteobacteria</taxon>
        <taxon>Vibrionales</taxon>
        <taxon>Vibrionaceae</taxon>
        <taxon>Aliivibrio</taxon>
    </lineage>
</organism>
<feature type="transmembrane region" description="Helical" evidence="1">
    <location>
        <begin position="882"/>
        <end position="907"/>
    </location>
</feature>
<evidence type="ECO:0000256" key="1">
    <source>
        <dbReference type="SAM" id="Phobius"/>
    </source>
</evidence>
<evidence type="ECO:0000259" key="2">
    <source>
        <dbReference type="Pfam" id="PF20249"/>
    </source>
</evidence>
<dbReference type="InterPro" id="IPR048126">
    <property type="entry name" value="Toxin_VasX"/>
</dbReference>
<keyword evidence="1" id="KW-0812">Transmembrane</keyword>
<name>A0A844P6Y1_ALIFS</name>
<sequence length="1097" mass="124770">MSEENNAAKCGNKKDAKNPAGSCPVKFGVIDIVPVRYAIDDMDDEEKEQKHPLLDTHKGYGFFDVAHSKYTLRQLRDGWLYVYSNKDKTFHEYQVKGTQFIKIDWGSNEADKAPEERGQAGEAKSCLSYSKNDTLTISFSHQRWTWRLCEHMRSNTQCRNEWMRTVDLKTYSNTLEIEHGGGMRDFVHAVADIGTPKPSGILFEKTCSPLKDDDSSDDEFHLATHKKPVLETDYQCDLLEKNSALYIALDDQLADITDLFLKLSSEVAEKAAIMGDEDKQYKLQMAELTRTLGRVRLDENELPKEIREDPISIFQFEKELTDYLYIQGLAYEEQALPAAESVHYEPVYTPQAKVKLQELKNNYSYEPDSKLLKKFKETTAYTSDVNWEELDEFVISHYSQLKGTSERINKYLSDFIAAVTQLGIDPLILGLDNQYENHQAYLLNLVSQFLIVVKQVPELEEQMKELDELLSFDSPNNLLALAPVGFSFDNWEALNDHINDGGKPLIDPFSAGDMDAFWSRFSEWDSFTGDARIQEKAWFQSLVLPIQKSFAALEGAVKNQVGTSWRAMMDLLFPSQWKKGASSINVVSNLRLIFLESMMTDSAIVEVNKSYKTQRATFLNKLNVHIEALKKATKSVPGQPASKNHQIKSIQAIQQRIQQVLSSEMPTVLALKNSAVNAQAKQLVNNYVDTVWTQTKEITDQKWKSLGKWGGVLAALNMWELAVVTKDVNYKAEQAGDTFYEQFKPVWREVAHASAYVVANISALFRDKAWGEIEGDDRLLKRSLKQVFSKRSNQSNIMINEREFIKTFAKHALITATFGLIATGLEAWESFDKAMDRNKRVDERFGYWLKTGALSVQSFVFLSQSLLSILSRTGLFKIGAILAPWMLSALMVSGVIYLISIIIINIFTRTELQNWLYESCWGKGDLKWEKTEAVSRLESILYKPQLSLKKIIGRKPTHSQDPGSMQWQLIVDLPSFTVNKYIELKAKRIPYIPTFQYGFKAPEKVESIVVNEQSGQWIQESNDSPRYVIAMGGTVKDSVEVTLKMPSQWLNPNIDNGKHYLAQGNREGGLIIKTVNSKDIRENSMNQVLVIGDKSNA</sequence>
<dbReference type="AlphaFoldDB" id="A0A844P6Y1"/>
<feature type="domain" description="Toxin VasX N-terminal region" evidence="2">
    <location>
        <begin position="23"/>
        <end position="174"/>
    </location>
</feature>
<proteinExistence type="predicted"/>
<dbReference type="Pfam" id="PF20249">
    <property type="entry name" value="VasX_N"/>
    <property type="match status" value="1"/>
</dbReference>
<keyword evidence="1" id="KW-0472">Membrane</keyword>
<reference evidence="3 4" key="1">
    <citation type="submission" date="2019-11" db="EMBL/GenBank/DDBJ databases">
        <title>Using colonization assays and comparative genomics to discover symbiosis behaviors and factors in Vibrio fischeri.</title>
        <authorList>
            <person name="Bongrand C."/>
            <person name="Moriano-Gutierrez S."/>
            <person name="Arevalo P."/>
            <person name="Mcfall-Ngai M."/>
            <person name="Visick K."/>
            <person name="Polz M.F."/>
            <person name="Ruby E.G."/>
        </authorList>
    </citation>
    <scope>NUCLEOTIDE SEQUENCE [LARGE SCALE GENOMIC DNA]</scope>
    <source>
        <strain evidence="4">emors.4.1</strain>
    </source>
</reference>
<comment type="caution">
    <text evidence="3">The sequence shown here is derived from an EMBL/GenBank/DDBJ whole genome shotgun (WGS) entry which is preliminary data.</text>
</comment>